<keyword evidence="1" id="KW-0472">Membrane</keyword>
<evidence type="ECO:0000313" key="2">
    <source>
        <dbReference type="EMBL" id="QHS81214.1"/>
    </source>
</evidence>
<dbReference type="EMBL" id="MN740731">
    <property type="protein sequence ID" value="QHS81214.1"/>
    <property type="molecule type" value="Genomic_DNA"/>
</dbReference>
<feature type="transmembrane region" description="Helical" evidence="1">
    <location>
        <begin position="12"/>
        <end position="35"/>
    </location>
</feature>
<dbReference type="AlphaFoldDB" id="A0A6C0AN36"/>
<keyword evidence="1" id="KW-1133">Transmembrane helix</keyword>
<keyword evidence="1" id="KW-0812">Transmembrane</keyword>
<protein>
    <submittedName>
        <fullName evidence="2">Uncharacterized protein</fullName>
    </submittedName>
</protein>
<proteinExistence type="predicted"/>
<evidence type="ECO:0000256" key="1">
    <source>
        <dbReference type="SAM" id="Phobius"/>
    </source>
</evidence>
<name>A0A6C0AN36_9ZZZZ</name>
<organism evidence="2">
    <name type="scientific">viral metagenome</name>
    <dbReference type="NCBI Taxonomy" id="1070528"/>
    <lineage>
        <taxon>unclassified sequences</taxon>
        <taxon>metagenomes</taxon>
        <taxon>organismal metagenomes</taxon>
    </lineage>
</organism>
<reference evidence="2" key="1">
    <citation type="journal article" date="2020" name="Nature">
        <title>Giant virus diversity and host interactions through global metagenomics.</title>
        <authorList>
            <person name="Schulz F."/>
            <person name="Roux S."/>
            <person name="Paez-Espino D."/>
            <person name="Jungbluth S."/>
            <person name="Walsh D.A."/>
            <person name="Denef V.J."/>
            <person name="McMahon K.D."/>
            <person name="Konstantinidis K.T."/>
            <person name="Eloe-Fadrosh E.A."/>
            <person name="Kyrpides N.C."/>
            <person name="Woyke T."/>
        </authorList>
    </citation>
    <scope>NUCLEOTIDE SEQUENCE</scope>
    <source>
        <strain evidence="2">GVMAG-S-1101161-73</strain>
    </source>
</reference>
<accession>A0A6C0AN36</accession>
<sequence length="91" mass="10714">MVRNLWTDGWNSFWHFIFGALTFYFPVILIMFLLYQAFANKGLYEKNVTTDLLEYFLGMISITAASYTFNQVYEIPHELFTEIVPDILSVL</sequence>